<sequence length="264" mass="28970">MKPENRYTVPGLLTVAALTLAGCGPEDENPAEFQDEAETSSQVEPAGETEEAEEEDPEQEEDQELTEEQSEAEEEGEPEEGEAETPESGADSTLDHEDAADTITYPISTQSGMEGEISMGLHSLEVTDQGMLLTMTFVPDYDDSEGPARFHDELHTARNIDSHLLPVVNDRANLKAYYVPNEAGDQLSGWVPGNREAWASELNIRPRSGETVAFWAYYPVPEDDIDTVDIAVMDGVQDFREVEIDWGSYGPADYGDAAGEDDDE</sequence>
<name>A0A7K1UJX4_9MICC</name>
<feature type="compositionally biased region" description="Acidic residues" evidence="1">
    <location>
        <begin position="25"/>
        <end position="38"/>
    </location>
</feature>
<organism evidence="2 3">
    <name type="scientific">Nesterenkonia alkaliphila</name>
    <dbReference type="NCBI Taxonomy" id="1463631"/>
    <lineage>
        <taxon>Bacteria</taxon>
        <taxon>Bacillati</taxon>
        <taxon>Actinomycetota</taxon>
        <taxon>Actinomycetes</taxon>
        <taxon>Micrococcales</taxon>
        <taxon>Micrococcaceae</taxon>
        <taxon>Nesterenkonia</taxon>
    </lineage>
</organism>
<dbReference type="AlphaFoldDB" id="A0A7K1UJX4"/>
<comment type="caution">
    <text evidence="2">The sequence shown here is derived from an EMBL/GenBank/DDBJ whole genome shotgun (WGS) entry which is preliminary data.</text>
</comment>
<keyword evidence="3" id="KW-1185">Reference proteome</keyword>
<feature type="region of interest" description="Disordered" evidence="1">
    <location>
        <begin position="22"/>
        <end position="94"/>
    </location>
</feature>
<proteinExistence type="predicted"/>
<evidence type="ECO:0000256" key="1">
    <source>
        <dbReference type="SAM" id="MobiDB-lite"/>
    </source>
</evidence>
<reference evidence="2 3" key="1">
    <citation type="submission" date="2019-12" db="EMBL/GenBank/DDBJ databases">
        <title>Nesterenkonia muleiensis sp. nov., a novel actinobacterium isolated from sap of Populus euphratica.</title>
        <authorList>
            <person name="Wang R."/>
        </authorList>
    </citation>
    <scope>NUCLEOTIDE SEQUENCE [LARGE SCALE GENOMIC DNA]</scope>
    <source>
        <strain evidence="2 3">F10</strain>
    </source>
</reference>
<evidence type="ECO:0000313" key="2">
    <source>
        <dbReference type="EMBL" id="MVT26795.1"/>
    </source>
</evidence>
<accession>A0A7K1UJX4</accession>
<dbReference type="PROSITE" id="PS51257">
    <property type="entry name" value="PROKAR_LIPOPROTEIN"/>
    <property type="match status" value="1"/>
</dbReference>
<gene>
    <name evidence="2" type="ORF">GNZ21_10565</name>
</gene>
<evidence type="ECO:0000313" key="3">
    <source>
        <dbReference type="Proteomes" id="UP000460157"/>
    </source>
</evidence>
<dbReference type="RefSeq" id="WP_157324122.1">
    <property type="nucleotide sequence ID" value="NZ_BMFX01000004.1"/>
</dbReference>
<dbReference type="OrthoDB" id="4964930at2"/>
<feature type="compositionally biased region" description="Acidic residues" evidence="1">
    <location>
        <begin position="47"/>
        <end position="85"/>
    </location>
</feature>
<dbReference type="EMBL" id="WRPM01000072">
    <property type="protein sequence ID" value="MVT26795.1"/>
    <property type="molecule type" value="Genomic_DNA"/>
</dbReference>
<protein>
    <submittedName>
        <fullName evidence="2">Uncharacterized protein</fullName>
    </submittedName>
</protein>
<dbReference type="Proteomes" id="UP000460157">
    <property type="component" value="Unassembled WGS sequence"/>
</dbReference>